<dbReference type="EMBL" id="CP027306">
    <property type="protein sequence ID" value="AXE78410.1"/>
    <property type="molecule type" value="Genomic_DNA"/>
</dbReference>
<dbReference type="Pfam" id="PF04686">
    <property type="entry name" value="SsgA"/>
    <property type="match status" value="1"/>
</dbReference>
<dbReference type="AlphaFoldDB" id="A0A2Z5JDK8"/>
<evidence type="ECO:0000256" key="6">
    <source>
        <dbReference type="ARBA" id="ARBA00023306"/>
    </source>
</evidence>
<dbReference type="GO" id="GO:0030428">
    <property type="term" value="C:cell septum"/>
    <property type="evidence" value="ECO:0007669"/>
    <property type="project" value="UniProtKB-SubCell"/>
</dbReference>
<dbReference type="KEGG" id="sata:C5746_17375"/>
<sequence>MSPVIEEHTEARLITEATDTFAVPVDLRYDATSDPRTVHVAFPGGTDWAFGRDLLEGGMRSPAGRGPIRIWPCGRAQLVVEKHSADGVEVVQFDNASMNRFLHRIHDESGPEAVRTVTTRT</sequence>
<evidence type="ECO:0000256" key="2">
    <source>
        <dbReference type="ARBA" id="ARBA00009323"/>
    </source>
</evidence>
<evidence type="ECO:0000256" key="1">
    <source>
        <dbReference type="ARBA" id="ARBA00004431"/>
    </source>
</evidence>
<proteinExistence type="inferred from homology"/>
<dbReference type="InterPro" id="IPR006776">
    <property type="entry name" value="SsgB"/>
</dbReference>
<name>A0A2Z5JDK8_STRAR</name>
<dbReference type="Gene3D" id="2.30.31.20">
    <property type="entry name" value="Sporulation-specific cell division protein SsgB"/>
    <property type="match status" value="1"/>
</dbReference>
<keyword evidence="6" id="KW-0131">Cell cycle</keyword>
<comment type="similarity">
    <text evidence="2">Belongs to the SsgA family.</text>
</comment>
<dbReference type="Proteomes" id="UP000252698">
    <property type="component" value="Chromosome"/>
</dbReference>
<evidence type="ECO:0000313" key="8">
    <source>
        <dbReference type="Proteomes" id="UP000252698"/>
    </source>
</evidence>
<keyword evidence="4" id="KW-0749">Sporulation</keyword>
<accession>A0A2Z5JDK8</accession>
<evidence type="ECO:0000256" key="4">
    <source>
        <dbReference type="ARBA" id="ARBA00022969"/>
    </source>
</evidence>
<dbReference type="RefSeq" id="WP_114244994.1">
    <property type="nucleotide sequence ID" value="NZ_CP027306.1"/>
</dbReference>
<dbReference type="GeneID" id="95520235"/>
<reference evidence="7 8" key="1">
    <citation type="journal article" date="2018" name="Front. Microbiol.">
        <title>Genome Sequencing of Streptomyces atratus SCSIOZH16 and Activation Production of Nocardamine via Metabolic Engineering.</title>
        <authorList>
            <person name="Li Y."/>
            <person name="Zhang C."/>
            <person name="Liu C."/>
            <person name="Ju J."/>
            <person name="Ma J."/>
        </authorList>
    </citation>
    <scope>NUCLEOTIDE SEQUENCE [LARGE SCALE GENOMIC DNA]</scope>
    <source>
        <strain evidence="7 8">SCSIO_ZH16</strain>
    </source>
</reference>
<evidence type="ECO:0000256" key="3">
    <source>
        <dbReference type="ARBA" id="ARBA00022618"/>
    </source>
</evidence>
<dbReference type="GO" id="GO:0000917">
    <property type="term" value="P:division septum assembly"/>
    <property type="evidence" value="ECO:0007669"/>
    <property type="project" value="UniProtKB-KW"/>
</dbReference>
<gene>
    <name evidence="7" type="ORF">C5746_17375</name>
</gene>
<dbReference type="InterPro" id="IPR038658">
    <property type="entry name" value="SsgB_sf"/>
</dbReference>
<comment type="subcellular location">
    <subcellularLocation>
        <location evidence="1">Cell septum</location>
    </subcellularLocation>
</comment>
<organism evidence="7 8">
    <name type="scientific">Streptomyces atratus</name>
    <dbReference type="NCBI Taxonomy" id="1893"/>
    <lineage>
        <taxon>Bacteria</taxon>
        <taxon>Bacillati</taxon>
        <taxon>Actinomycetota</taxon>
        <taxon>Actinomycetes</taxon>
        <taxon>Kitasatosporales</taxon>
        <taxon>Streptomycetaceae</taxon>
        <taxon>Streptomyces</taxon>
    </lineage>
</organism>
<evidence type="ECO:0000313" key="7">
    <source>
        <dbReference type="EMBL" id="AXE78410.1"/>
    </source>
</evidence>
<keyword evidence="5" id="KW-0717">Septation</keyword>
<evidence type="ECO:0000256" key="5">
    <source>
        <dbReference type="ARBA" id="ARBA00023210"/>
    </source>
</evidence>
<keyword evidence="3 7" id="KW-0132">Cell division</keyword>
<dbReference type="GO" id="GO:0030435">
    <property type="term" value="P:sporulation resulting in formation of a cellular spore"/>
    <property type="evidence" value="ECO:0007669"/>
    <property type="project" value="UniProtKB-KW"/>
</dbReference>
<protein>
    <submittedName>
        <fullName evidence="7">SsgA family sporulation/cell division regulator</fullName>
    </submittedName>
</protein>